<evidence type="ECO:0000313" key="1">
    <source>
        <dbReference type="EMBL" id="KAJ7562368.1"/>
    </source>
</evidence>
<gene>
    <name evidence="1" type="ORF">O6H91_03G066400</name>
</gene>
<proteinExistence type="predicted"/>
<keyword evidence="2" id="KW-1185">Reference proteome</keyword>
<dbReference type="EMBL" id="CM055094">
    <property type="protein sequence ID" value="KAJ7562368.1"/>
    <property type="molecule type" value="Genomic_DNA"/>
</dbReference>
<dbReference type="Proteomes" id="UP001162992">
    <property type="component" value="Chromosome 3"/>
</dbReference>
<name>A0ACC2E7A3_DIPCM</name>
<evidence type="ECO:0000313" key="2">
    <source>
        <dbReference type="Proteomes" id="UP001162992"/>
    </source>
</evidence>
<sequence length="99" mass="11463">MQPSAQCNGMQWNAKAKPPEMLTQMCYHCAHLHAPRGVCFSASFARSRQKKERKGGKSKANTVQWSKEKKNMRTQKNVRTKHFEKKRVPRQLTVGKHNL</sequence>
<protein>
    <submittedName>
        <fullName evidence="1">Uncharacterized protein</fullName>
    </submittedName>
</protein>
<organism evidence="1 2">
    <name type="scientific">Diphasiastrum complanatum</name>
    <name type="common">Issler's clubmoss</name>
    <name type="synonym">Lycopodium complanatum</name>
    <dbReference type="NCBI Taxonomy" id="34168"/>
    <lineage>
        <taxon>Eukaryota</taxon>
        <taxon>Viridiplantae</taxon>
        <taxon>Streptophyta</taxon>
        <taxon>Embryophyta</taxon>
        <taxon>Tracheophyta</taxon>
        <taxon>Lycopodiopsida</taxon>
        <taxon>Lycopodiales</taxon>
        <taxon>Lycopodiaceae</taxon>
        <taxon>Lycopodioideae</taxon>
        <taxon>Diphasiastrum</taxon>
    </lineage>
</organism>
<comment type="caution">
    <text evidence="1">The sequence shown here is derived from an EMBL/GenBank/DDBJ whole genome shotgun (WGS) entry which is preliminary data.</text>
</comment>
<accession>A0ACC2E7A3</accession>
<reference evidence="2" key="1">
    <citation type="journal article" date="2024" name="Proc. Natl. Acad. Sci. U.S.A.">
        <title>Extraordinary preservation of gene collinearity over three hundred million years revealed in homosporous lycophytes.</title>
        <authorList>
            <person name="Li C."/>
            <person name="Wickell D."/>
            <person name="Kuo L.Y."/>
            <person name="Chen X."/>
            <person name="Nie B."/>
            <person name="Liao X."/>
            <person name="Peng D."/>
            <person name="Ji J."/>
            <person name="Jenkins J."/>
            <person name="Williams M."/>
            <person name="Shu S."/>
            <person name="Plott C."/>
            <person name="Barry K."/>
            <person name="Rajasekar S."/>
            <person name="Grimwood J."/>
            <person name="Han X."/>
            <person name="Sun S."/>
            <person name="Hou Z."/>
            <person name="He W."/>
            <person name="Dai G."/>
            <person name="Sun C."/>
            <person name="Schmutz J."/>
            <person name="Leebens-Mack J.H."/>
            <person name="Li F.W."/>
            <person name="Wang L."/>
        </authorList>
    </citation>
    <scope>NUCLEOTIDE SEQUENCE [LARGE SCALE GENOMIC DNA]</scope>
    <source>
        <strain evidence="2">cv. PW_Plant_1</strain>
    </source>
</reference>